<evidence type="ECO:0000259" key="7">
    <source>
        <dbReference type="Pfam" id="PF05199"/>
    </source>
</evidence>
<dbReference type="Proteomes" id="UP000248783">
    <property type="component" value="Unassembled WGS sequence"/>
</dbReference>
<dbReference type="Pfam" id="PF00890">
    <property type="entry name" value="FAD_binding_2"/>
    <property type="match status" value="1"/>
</dbReference>
<dbReference type="EMBL" id="QKWH01000010">
    <property type="protein sequence ID" value="PZR52364.1"/>
    <property type="molecule type" value="Genomic_DNA"/>
</dbReference>
<dbReference type="InterPro" id="IPR007867">
    <property type="entry name" value="GMC_OxRtase_C"/>
</dbReference>
<name>A0A2W5Y3I1_9MICO</name>
<reference evidence="8 9" key="1">
    <citation type="submission" date="2018-06" db="EMBL/GenBank/DDBJ databases">
        <title>Whole genome sequencing of a novel hydrocarbon degrading bacterial strain, PW21 isolated from oil contaminated produced water sample.</title>
        <authorList>
            <person name="Nagkirti P."/>
            <person name="Shaikh A."/>
            <person name="Gowdaman V."/>
            <person name="Engineer A.E."/>
            <person name="Dagar S."/>
            <person name="Dhakephalkar P.K."/>
        </authorList>
    </citation>
    <scope>NUCLEOTIDE SEQUENCE [LARGE SCALE GENOMIC DNA]</scope>
    <source>
        <strain evidence="8 9">PW21</strain>
    </source>
</reference>
<dbReference type="PANTHER" id="PTHR42784:SF1">
    <property type="entry name" value="PYRANOSE 2-OXIDASE"/>
    <property type="match status" value="1"/>
</dbReference>
<proteinExistence type="inferred from homology"/>
<dbReference type="Gene3D" id="3.50.50.60">
    <property type="entry name" value="FAD/NAD(P)-binding domain"/>
    <property type="match status" value="2"/>
</dbReference>
<protein>
    <submittedName>
        <fullName evidence="8">GMC family oxidoreductase</fullName>
    </submittedName>
</protein>
<organism evidence="8 9">
    <name type="scientific">Xylanimonas oleitrophica</name>
    <dbReference type="NCBI Taxonomy" id="2607479"/>
    <lineage>
        <taxon>Bacteria</taxon>
        <taxon>Bacillati</taxon>
        <taxon>Actinomycetota</taxon>
        <taxon>Actinomycetes</taxon>
        <taxon>Micrococcales</taxon>
        <taxon>Promicromonosporaceae</taxon>
        <taxon>Xylanimonas</taxon>
    </lineage>
</organism>
<dbReference type="RefSeq" id="WP_111251478.1">
    <property type="nucleotide sequence ID" value="NZ_QKWH01000010.1"/>
</dbReference>
<keyword evidence="5" id="KW-0560">Oxidoreductase</keyword>
<evidence type="ECO:0000256" key="1">
    <source>
        <dbReference type="ARBA" id="ARBA00001974"/>
    </source>
</evidence>
<dbReference type="Pfam" id="PF05199">
    <property type="entry name" value="GMC_oxred_C"/>
    <property type="match status" value="1"/>
</dbReference>
<dbReference type="PANTHER" id="PTHR42784">
    <property type="entry name" value="PYRANOSE 2-OXIDASE"/>
    <property type="match status" value="1"/>
</dbReference>
<dbReference type="AlphaFoldDB" id="A0A2W5Y3I1"/>
<dbReference type="InterPro" id="IPR001613">
    <property type="entry name" value="Flavin_amine_oxidase"/>
</dbReference>
<feature type="domain" description="Glucose-methanol-choline oxidoreductase C-terminal" evidence="7">
    <location>
        <begin position="335"/>
        <end position="478"/>
    </location>
</feature>
<evidence type="ECO:0000256" key="2">
    <source>
        <dbReference type="ARBA" id="ARBA00010790"/>
    </source>
</evidence>
<sequence>MTGAIGQAADVVIIGGGMAGLEVAGLLAETGVEDVLVLESGPQADSRHNNMALTNPDALRRWLAPETDPYFERRWVSRTPPHYTGPSGLRRRLGGRSLYWYGVCLPVDDWARADWPQDVMADLAVSWQGGPSLYDRTRAMLRRWSGGDDTPSRPDLHLGDLAFAPTPVAVRADGDRWRAYSPLDRWRDPEVGGAPTLPPGVRVALGADVRDVLLDAGGRAMGVRFASADGETEVRATSVVLAAGTLENTRLALQAVAAVDAGRRPVIGTLNDHVVQGFFLRVDEPALAAVQDRLPRGGRCSLGDGRSRSNVFVDVSAGNDGTGLVDVRATGEQLPDDACRVTLEHTAEGRRLEVFATPSARDRELIAAQRRTLAAVWADLAAILRLPEGRLDFGDFDSPARVNAFVLPETIDSAPTGTPLTWSSYLGVEDHEAGTLPLGSFLDLDHEVRQVPGLFVAGPSSFPRMGAANPSLTTLSLARRLAGVLAERRGAGVPAVSAEARA</sequence>
<evidence type="ECO:0000256" key="4">
    <source>
        <dbReference type="ARBA" id="ARBA00022827"/>
    </source>
</evidence>
<keyword evidence="9" id="KW-1185">Reference proteome</keyword>
<dbReference type="PRINTS" id="PR00757">
    <property type="entry name" value="AMINEOXDASEF"/>
</dbReference>
<evidence type="ECO:0000256" key="3">
    <source>
        <dbReference type="ARBA" id="ARBA00022630"/>
    </source>
</evidence>
<evidence type="ECO:0000256" key="5">
    <source>
        <dbReference type="ARBA" id="ARBA00023002"/>
    </source>
</evidence>
<dbReference type="SUPFAM" id="SSF51905">
    <property type="entry name" value="FAD/NAD(P)-binding domain"/>
    <property type="match status" value="1"/>
</dbReference>
<feature type="domain" description="FAD-dependent oxidoreductase 2 FAD-binding" evidence="6">
    <location>
        <begin position="10"/>
        <end position="46"/>
    </location>
</feature>
<evidence type="ECO:0000313" key="9">
    <source>
        <dbReference type="Proteomes" id="UP000248783"/>
    </source>
</evidence>
<comment type="caution">
    <text evidence="8">The sequence shown here is derived from an EMBL/GenBank/DDBJ whole genome shotgun (WGS) entry which is preliminary data.</text>
</comment>
<dbReference type="GO" id="GO:0016614">
    <property type="term" value="F:oxidoreductase activity, acting on CH-OH group of donors"/>
    <property type="evidence" value="ECO:0007669"/>
    <property type="project" value="InterPro"/>
</dbReference>
<dbReference type="InterPro" id="IPR051473">
    <property type="entry name" value="P2Ox-like"/>
</dbReference>
<evidence type="ECO:0000313" key="8">
    <source>
        <dbReference type="EMBL" id="PZR52364.1"/>
    </source>
</evidence>
<evidence type="ECO:0000259" key="6">
    <source>
        <dbReference type="Pfam" id="PF00890"/>
    </source>
</evidence>
<comment type="cofactor">
    <cofactor evidence="1">
        <name>FAD</name>
        <dbReference type="ChEBI" id="CHEBI:57692"/>
    </cofactor>
</comment>
<keyword evidence="3" id="KW-0285">Flavoprotein</keyword>
<keyword evidence="4" id="KW-0274">FAD</keyword>
<comment type="similarity">
    <text evidence="2">Belongs to the GMC oxidoreductase family.</text>
</comment>
<dbReference type="InterPro" id="IPR003953">
    <property type="entry name" value="FAD-dep_OxRdtase_2_FAD-bd"/>
</dbReference>
<accession>A0A2W5Y3I1</accession>
<gene>
    <name evidence="8" type="ORF">DNL40_11850</name>
</gene>
<dbReference type="InterPro" id="IPR036188">
    <property type="entry name" value="FAD/NAD-bd_sf"/>
</dbReference>